<evidence type="ECO:0000313" key="2">
    <source>
        <dbReference type="EMBL" id="KAE9405901.1"/>
    </source>
</evidence>
<sequence>MVNADVKAIPGTVELVPGLYMVPSPPPLEKYLRSLPSHSTIIDIVKKILADESRHGKPSLPAMIWSTNYGRLLFQTVFTMFFAGRDFLPKCILDGVNIQDYLQSHFIEPFGQLAGRIRDTSGLLEECVIGWDSINEAFEGFCGWEDVDANPTRQGYTYPSSILPSQHGCLINHQSLVDAYGIENDNGPSKMGLGERPWMEARDVYMAIWDLDTGDVLRPEDLEPMDEGKTSSSPVKPPVFTPPPPIPKSSLMILACTAAQASPDTTTTRTLLLPVFAIKIGEAVIRKSIQEQLGILKANTLTITRGEGIYPTIMDADVDSSKHQLQQQGLENKDYDSLLRLQLQQQGGDEEKNRSKLSNKYQHGIAQKSVHPPPHPRAALSLLSVPPLPHLIPNLRRTSPRIVSCLFPVKTIVTPSDIQFDIANLATEIFVPVVHYARPRLLASSSSAAAEGGGFGGA</sequence>
<dbReference type="OrthoDB" id="9971853at2759"/>
<keyword evidence="3" id="KW-1185">Reference proteome</keyword>
<dbReference type="EMBL" id="ML769406">
    <property type="protein sequence ID" value="KAE9405901.1"/>
    <property type="molecule type" value="Genomic_DNA"/>
</dbReference>
<dbReference type="GO" id="GO:0050295">
    <property type="term" value="F:steryl-beta-glucosidase activity"/>
    <property type="evidence" value="ECO:0007669"/>
    <property type="project" value="TreeGrafter"/>
</dbReference>
<proteinExistence type="predicted"/>
<dbReference type="GO" id="GO:1904462">
    <property type="term" value="P:ergosteryl 3-beta-D-glucoside catabolic process"/>
    <property type="evidence" value="ECO:0007669"/>
    <property type="project" value="TreeGrafter"/>
</dbReference>
<dbReference type="Proteomes" id="UP000799118">
    <property type="component" value="Unassembled WGS sequence"/>
</dbReference>
<accession>A0A6A4I5U5</accession>
<dbReference type="PANTHER" id="PTHR31308">
    <property type="match status" value="1"/>
</dbReference>
<organism evidence="2 3">
    <name type="scientific">Gymnopus androsaceus JB14</name>
    <dbReference type="NCBI Taxonomy" id="1447944"/>
    <lineage>
        <taxon>Eukaryota</taxon>
        <taxon>Fungi</taxon>
        <taxon>Dikarya</taxon>
        <taxon>Basidiomycota</taxon>
        <taxon>Agaricomycotina</taxon>
        <taxon>Agaricomycetes</taxon>
        <taxon>Agaricomycetidae</taxon>
        <taxon>Agaricales</taxon>
        <taxon>Marasmiineae</taxon>
        <taxon>Omphalotaceae</taxon>
        <taxon>Gymnopus</taxon>
    </lineage>
</organism>
<dbReference type="Gene3D" id="3.20.20.80">
    <property type="entry name" value="Glycosidases"/>
    <property type="match status" value="1"/>
</dbReference>
<protein>
    <submittedName>
        <fullName evidence="2">Uncharacterized protein</fullName>
    </submittedName>
</protein>
<reference evidence="2" key="1">
    <citation type="journal article" date="2019" name="Environ. Microbiol.">
        <title>Fungal ecological strategies reflected in gene transcription - a case study of two litter decomposers.</title>
        <authorList>
            <person name="Barbi F."/>
            <person name="Kohler A."/>
            <person name="Barry K."/>
            <person name="Baskaran P."/>
            <person name="Daum C."/>
            <person name="Fauchery L."/>
            <person name="Ihrmark K."/>
            <person name="Kuo A."/>
            <person name="LaButti K."/>
            <person name="Lipzen A."/>
            <person name="Morin E."/>
            <person name="Grigoriev I.V."/>
            <person name="Henrissat B."/>
            <person name="Lindahl B."/>
            <person name="Martin F."/>
        </authorList>
    </citation>
    <scope>NUCLEOTIDE SEQUENCE</scope>
    <source>
        <strain evidence="2">JB14</strain>
    </source>
</reference>
<gene>
    <name evidence="2" type="ORF">BT96DRAFT_988144</name>
</gene>
<feature type="region of interest" description="Disordered" evidence="1">
    <location>
        <begin position="219"/>
        <end position="243"/>
    </location>
</feature>
<feature type="compositionally biased region" description="Basic and acidic residues" evidence="1">
    <location>
        <begin position="219"/>
        <end position="229"/>
    </location>
</feature>
<dbReference type="PANTHER" id="PTHR31308:SF6">
    <property type="entry name" value="GLYCOSIDE HYDROLASE FAMILY 5 C-TERMINAL DOMAIN-CONTAINING PROTEIN"/>
    <property type="match status" value="1"/>
</dbReference>
<name>A0A6A4I5U5_9AGAR</name>
<dbReference type="AlphaFoldDB" id="A0A6A4I5U5"/>
<evidence type="ECO:0000313" key="3">
    <source>
        <dbReference type="Proteomes" id="UP000799118"/>
    </source>
</evidence>
<dbReference type="InterPro" id="IPR052066">
    <property type="entry name" value="Glycosphingolipid_Hydrolases"/>
</dbReference>
<evidence type="ECO:0000256" key="1">
    <source>
        <dbReference type="SAM" id="MobiDB-lite"/>
    </source>
</evidence>